<accession>A0ABR1WVH2</accession>
<evidence type="ECO:0000313" key="3">
    <source>
        <dbReference type="Proteomes" id="UP001480595"/>
    </source>
</evidence>
<feature type="compositionally biased region" description="Polar residues" evidence="1">
    <location>
        <begin position="30"/>
        <end position="48"/>
    </location>
</feature>
<evidence type="ECO:0000256" key="1">
    <source>
        <dbReference type="SAM" id="MobiDB-lite"/>
    </source>
</evidence>
<dbReference type="RefSeq" id="XP_066721698.1">
    <property type="nucleotide sequence ID" value="XM_066853557.1"/>
</dbReference>
<gene>
    <name evidence="2" type="ORF">PG994_002148</name>
</gene>
<reference evidence="2 3" key="1">
    <citation type="submission" date="2023-01" db="EMBL/GenBank/DDBJ databases">
        <title>Analysis of 21 Apiospora genomes using comparative genomics revels a genus with tremendous synthesis potential of carbohydrate active enzymes and secondary metabolites.</title>
        <authorList>
            <person name="Sorensen T."/>
        </authorList>
    </citation>
    <scope>NUCLEOTIDE SEQUENCE [LARGE SCALE GENOMIC DNA]</scope>
    <source>
        <strain evidence="2 3">CBS 135458</strain>
    </source>
</reference>
<dbReference type="GeneID" id="92086620"/>
<dbReference type="Proteomes" id="UP001480595">
    <property type="component" value="Unassembled WGS sequence"/>
</dbReference>
<dbReference type="EMBL" id="JAQQWL010000002">
    <property type="protein sequence ID" value="KAK8087174.1"/>
    <property type="molecule type" value="Genomic_DNA"/>
</dbReference>
<proteinExistence type="predicted"/>
<organism evidence="2 3">
    <name type="scientific">Apiospora phragmitis</name>
    <dbReference type="NCBI Taxonomy" id="2905665"/>
    <lineage>
        <taxon>Eukaryota</taxon>
        <taxon>Fungi</taxon>
        <taxon>Dikarya</taxon>
        <taxon>Ascomycota</taxon>
        <taxon>Pezizomycotina</taxon>
        <taxon>Sordariomycetes</taxon>
        <taxon>Xylariomycetidae</taxon>
        <taxon>Amphisphaeriales</taxon>
        <taxon>Apiosporaceae</taxon>
        <taxon>Apiospora</taxon>
    </lineage>
</organism>
<protein>
    <submittedName>
        <fullName evidence="2">Uncharacterized protein</fullName>
    </submittedName>
</protein>
<keyword evidence="3" id="KW-1185">Reference proteome</keyword>
<comment type="caution">
    <text evidence="2">The sequence shown here is derived from an EMBL/GenBank/DDBJ whole genome shotgun (WGS) entry which is preliminary data.</text>
</comment>
<sequence>MSEQENYLYQKRSTKGAVTHHHDNDKKSSTGKIPSWSTAAPLNTSFHRNPNFVAGPGRSTTLVDNSTHGTGFITSPGLRFSYLAGTGQPGFDKIGTEWTT</sequence>
<name>A0ABR1WVH2_9PEZI</name>
<feature type="region of interest" description="Disordered" evidence="1">
    <location>
        <begin position="1"/>
        <end position="53"/>
    </location>
</feature>
<evidence type="ECO:0000313" key="2">
    <source>
        <dbReference type="EMBL" id="KAK8087174.1"/>
    </source>
</evidence>